<feature type="signal peptide" evidence="1">
    <location>
        <begin position="1"/>
        <end position="26"/>
    </location>
</feature>
<comment type="caution">
    <text evidence="3">The sequence shown here is derived from an EMBL/GenBank/DDBJ whole genome shotgun (WGS) entry which is preliminary data.</text>
</comment>
<dbReference type="PANTHER" id="PTHR46825:SF7">
    <property type="entry name" value="D-ALANYL-D-ALANINE CARBOXYPEPTIDASE"/>
    <property type="match status" value="1"/>
</dbReference>
<organism evidence="3 4">
    <name type="scientific">Kineosporia babensis</name>
    <dbReference type="NCBI Taxonomy" id="499548"/>
    <lineage>
        <taxon>Bacteria</taxon>
        <taxon>Bacillati</taxon>
        <taxon>Actinomycetota</taxon>
        <taxon>Actinomycetes</taxon>
        <taxon>Kineosporiales</taxon>
        <taxon>Kineosporiaceae</taxon>
        <taxon>Kineosporia</taxon>
    </lineage>
</organism>
<dbReference type="PANTHER" id="PTHR46825">
    <property type="entry name" value="D-ALANYL-D-ALANINE-CARBOXYPEPTIDASE/ENDOPEPTIDASE AMPH"/>
    <property type="match status" value="1"/>
</dbReference>
<dbReference type="InterPro" id="IPR012338">
    <property type="entry name" value="Beta-lactam/transpept-like"/>
</dbReference>
<dbReference type="RefSeq" id="WP_231442615.1">
    <property type="nucleotide sequence ID" value="NZ_JAJOMB010000007.1"/>
</dbReference>
<evidence type="ECO:0000313" key="3">
    <source>
        <dbReference type="EMBL" id="MCD5312429.1"/>
    </source>
</evidence>
<evidence type="ECO:0000259" key="2">
    <source>
        <dbReference type="Pfam" id="PF00144"/>
    </source>
</evidence>
<dbReference type="InterPro" id="IPR001466">
    <property type="entry name" value="Beta-lactam-related"/>
</dbReference>
<dbReference type="Gene3D" id="3.40.710.10">
    <property type="entry name" value="DD-peptidase/beta-lactamase superfamily"/>
    <property type="match status" value="1"/>
</dbReference>
<reference evidence="3" key="1">
    <citation type="submission" date="2021-11" db="EMBL/GenBank/DDBJ databases">
        <title>Streptomyces corallinus and Kineosporia corallina sp. nov., two new coral-derived marine actinobacteria.</title>
        <authorList>
            <person name="Buangrab K."/>
            <person name="Sutthacheep M."/>
            <person name="Yeemin T."/>
            <person name="Harunari E."/>
            <person name="Igarashi Y."/>
            <person name="Sripreechasak P."/>
            <person name="Kanchanasin P."/>
            <person name="Tanasupawat S."/>
            <person name="Phongsopitanun W."/>
        </authorList>
    </citation>
    <scope>NUCLEOTIDE SEQUENCE</scope>
    <source>
        <strain evidence="3">JCM 31032</strain>
    </source>
</reference>
<keyword evidence="1" id="KW-0732">Signal</keyword>
<sequence>MKRPSILALVTVVAGLALTGPSAAAAAPNDLQRTAQAVVDAGPVGYLARVNAKDGVHTATAGLADQATQRRLKNKDQYEAGSQTKTFVAVLVLQMVAEKKVALDAPIERYLPGTVPNGKNITVRMLLQHTSGLFNYTNDSDFAVRALGEPTKPIPVEEILETAFSHPADFAPGTGWSYSNTGYVVLGELLQEVTGKPVGELLQQRIAKPLRLRDTYLADPFAKNTGPGFAHAYISDLSTDPATYIDTADWSLSWAGSAGALVSTSRDLSTFYSALLSGKFLPKAQLKQMRTTVDVSEGMGYGLGVYSLETPCGTIWGHDGATFGSVSMTFTTPDGKRSFALDTTTRLYGLDPADPRLQNFAAAFGQAQMTAICKMHGKPVPSGTATQRTSSPELQFLDQQQMQTAVAKAIAAS</sequence>
<protein>
    <submittedName>
        <fullName evidence="3">Beta-lactamase family protein</fullName>
    </submittedName>
</protein>
<proteinExistence type="predicted"/>
<dbReference type="Pfam" id="PF00144">
    <property type="entry name" value="Beta-lactamase"/>
    <property type="match status" value="1"/>
</dbReference>
<keyword evidence="4" id="KW-1185">Reference proteome</keyword>
<feature type="domain" description="Beta-lactamase-related" evidence="2">
    <location>
        <begin position="45"/>
        <end position="355"/>
    </location>
</feature>
<feature type="chain" id="PRO_5040954178" evidence="1">
    <location>
        <begin position="27"/>
        <end position="413"/>
    </location>
</feature>
<dbReference type="AlphaFoldDB" id="A0A9X1STY6"/>
<dbReference type="InterPro" id="IPR050491">
    <property type="entry name" value="AmpC-like"/>
</dbReference>
<evidence type="ECO:0000256" key="1">
    <source>
        <dbReference type="SAM" id="SignalP"/>
    </source>
</evidence>
<name>A0A9X1STY6_9ACTN</name>
<gene>
    <name evidence="3" type="ORF">LR394_16085</name>
</gene>
<evidence type="ECO:0000313" key="4">
    <source>
        <dbReference type="Proteomes" id="UP001138997"/>
    </source>
</evidence>
<dbReference type="SUPFAM" id="SSF56601">
    <property type="entry name" value="beta-lactamase/transpeptidase-like"/>
    <property type="match status" value="1"/>
</dbReference>
<accession>A0A9X1STY6</accession>
<dbReference type="Proteomes" id="UP001138997">
    <property type="component" value="Unassembled WGS sequence"/>
</dbReference>
<dbReference type="EMBL" id="JAJOMB010000007">
    <property type="protein sequence ID" value="MCD5312429.1"/>
    <property type="molecule type" value="Genomic_DNA"/>
</dbReference>